<feature type="coiled-coil region" evidence="1">
    <location>
        <begin position="50"/>
        <end position="134"/>
    </location>
</feature>
<evidence type="ECO:0000256" key="1">
    <source>
        <dbReference type="SAM" id="Coils"/>
    </source>
</evidence>
<organism evidence="3 4">
    <name type="scientific">Pseudobutyrivibrio xylanivorans</name>
    <dbReference type="NCBI Taxonomy" id="185007"/>
    <lineage>
        <taxon>Bacteria</taxon>
        <taxon>Bacillati</taxon>
        <taxon>Bacillota</taxon>
        <taxon>Clostridia</taxon>
        <taxon>Lachnospirales</taxon>
        <taxon>Lachnospiraceae</taxon>
        <taxon>Pseudobutyrivibrio</taxon>
    </lineage>
</organism>
<gene>
    <name evidence="3" type="ORF">FXF36_01440</name>
</gene>
<reference evidence="4" key="1">
    <citation type="submission" date="2019-08" db="EMBL/GenBank/DDBJ databases">
        <title>Complete Genome Sequence of the Polysaccharide-Degrading Rumen Bacterium Pseudobutyrivibrio xylanivorans MA3014.</title>
        <authorList>
            <person name="Palevich N."/>
            <person name="Maclean P.H."/>
            <person name="Kelly W.J."/>
            <person name="Leahy S.C."/>
            <person name="Rakonjac J."/>
            <person name="Attwood G.T."/>
        </authorList>
    </citation>
    <scope>NUCLEOTIDE SEQUENCE [LARGE SCALE GENOMIC DNA]</scope>
    <source>
        <strain evidence="4">MA3014</strain>
    </source>
</reference>
<dbReference type="OrthoDB" id="2052535at2"/>
<evidence type="ECO:0000313" key="4">
    <source>
        <dbReference type="Proteomes" id="UP000327030"/>
    </source>
</evidence>
<proteinExistence type="predicted"/>
<evidence type="ECO:0000256" key="2">
    <source>
        <dbReference type="SAM" id="Phobius"/>
    </source>
</evidence>
<dbReference type="Proteomes" id="UP000327030">
    <property type="component" value="Chromosome 1"/>
</dbReference>
<name>A0A5P6VLU3_PSEXY</name>
<dbReference type="RefSeq" id="WP_151622123.1">
    <property type="nucleotide sequence ID" value="NZ_CP043028.1"/>
</dbReference>
<keyword evidence="2" id="KW-1133">Transmembrane helix</keyword>
<sequence>MENINVEQIELEDVDISNTEKPADESVEKPTVNITAVEFDNGEDLLLEQIDAFRAKATQLQQLIAAKEAKAAELEALVKEKEETNIRLQEELNKKQEEADELVADVETQVDRMMQVVKNNMDQLELDIKGQVNDNQESYETHNRNLQDTLRNVSAGLDSIQSELSEKTHSESVHLYRLIQDLLKEHDNSEEQAVKALEHYSSLKSLAIANIVLIVFSLGVSAAALLISLGIF</sequence>
<accession>A0A5P6VLU3</accession>
<keyword evidence="2" id="KW-0472">Membrane</keyword>
<evidence type="ECO:0000313" key="3">
    <source>
        <dbReference type="EMBL" id="QFJ53625.1"/>
    </source>
</evidence>
<feature type="transmembrane region" description="Helical" evidence="2">
    <location>
        <begin position="207"/>
        <end position="231"/>
    </location>
</feature>
<keyword evidence="1" id="KW-0175">Coiled coil</keyword>
<dbReference type="AlphaFoldDB" id="A0A5P6VLU3"/>
<protein>
    <submittedName>
        <fullName evidence="3">Uncharacterized protein</fullName>
    </submittedName>
</protein>
<dbReference type="EMBL" id="CP043028">
    <property type="protein sequence ID" value="QFJ53625.1"/>
    <property type="molecule type" value="Genomic_DNA"/>
</dbReference>
<keyword evidence="2" id="KW-0812">Transmembrane</keyword>
<dbReference type="KEGG" id="pxv:FXF36_01440"/>